<evidence type="ECO:0000313" key="3">
    <source>
        <dbReference type="Proteomes" id="UP000002630"/>
    </source>
</evidence>
<dbReference type="AlphaFoldDB" id="D8LN15"/>
<dbReference type="InterPro" id="IPR013766">
    <property type="entry name" value="Thioredoxin_domain"/>
</dbReference>
<dbReference type="CDD" id="cd02947">
    <property type="entry name" value="TRX_family"/>
    <property type="match status" value="1"/>
</dbReference>
<dbReference type="Pfam" id="PF00085">
    <property type="entry name" value="Thioredoxin"/>
    <property type="match status" value="1"/>
</dbReference>
<gene>
    <name evidence="2" type="ORF">Esi_0422_0018</name>
</gene>
<reference evidence="2 3" key="1">
    <citation type="journal article" date="2010" name="Nature">
        <title>The Ectocarpus genome and the independent evolution of multicellularity in brown algae.</title>
        <authorList>
            <person name="Cock J.M."/>
            <person name="Sterck L."/>
            <person name="Rouze P."/>
            <person name="Scornet D."/>
            <person name="Allen A.E."/>
            <person name="Amoutzias G."/>
            <person name="Anthouard V."/>
            <person name="Artiguenave F."/>
            <person name="Aury J.M."/>
            <person name="Badger J.H."/>
            <person name="Beszteri B."/>
            <person name="Billiau K."/>
            <person name="Bonnet E."/>
            <person name="Bothwell J.H."/>
            <person name="Bowler C."/>
            <person name="Boyen C."/>
            <person name="Brownlee C."/>
            <person name="Carrano C.J."/>
            <person name="Charrier B."/>
            <person name="Cho G.Y."/>
            <person name="Coelho S.M."/>
            <person name="Collen J."/>
            <person name="Corre E."/>
            <person name="Da Silva C."/>
            <person name="Delage L."/>
            <person name="Delaroque N."/>
            <person name="Dittami S.M."/>
            <person name="Doulbeau S."/>
            <person name="Elias M."/>
            <person name="Farnham G."/>
            <person name="Gachon C.M."/>
            <person name="Gschloessl B."/>
            <person name="Heesch S."/>
            <person name="Jabbari K."/>
            <person name="Jubin C."/>
            <person name="Kawai H."/>
            <person name="Kimura K."/>
            <person name="Kloareg B."/>
            <person name="Kupper F.C."/>
            <person name="Lang D."/>
            <person name="Le Bail A."/>
            <person name="Leblanc C."/>
            <person name="Lerouge P."/>
            <person name="Lohr M."/>
            <person name="Lopez P.J."/>
            <person name="Martens C."/>
            <person name="Maumus F."/>
            <person name="Michel G."/>
            <person name="Miranda-Saavedra D."/>
            <person name="Morales J."/>
            <person name="Moreau H."/>
            <person name="Motomura T."/>
            <person name="Nagasato C."/>
            <person name="Napoli C.A."/>
            <person name="Nelson D.R."/>
            <person name="Nyvall-Collen P."/>
            <person name="Peters A.F."/>
            <person name="Pommier C."/>
            <person name="Potin P."/>
            <person name="Poulain J."/>
            <person name="Quesneville H."/>
            <person name="Read B."/>
            <person name="Rensing S.A."/>
            <person name="Ritter A."/>
            <person name="Rousvoal S."/>
            <person name="Samanta M."/>
            <person name="Samson G."/>
            <person name="Schroeder D.C."/>
            <person name="Segurens B."/>
            <person name="Strittmatter M."/>
            <person name="Tonon T."/>
            <person name="Tregear J.W."/>
            <person name="Valentin K."/>
            <person name="von Dassow P."/>
            <person name="Yamagishi T."/>
            <person name="Van de Peer Y."/>
            <person name="Wincker P."/>
        </authorList>
    </citation>
    <scope>NUCLEOTIDE SEQUENCE [LARGE SCALE GENOMIC DNA]</scope>
    <source>
        <strain evidence="3">Ec32 / CCAP1310/4</strain>
    </source>
</reference>
<dbReference type="Proteomes" id="UP000002630">
    <property type="component" value="Unassembled WGS sequence"/>
</dbReference>
<dbReference type="InterPro" id="IPR050620">
    <property type="entry name" value="Thioredoxin_H-type-like"/>
</dbReference>
<sequence length="150" mass="16618">MAKAAAVKLEGGGTKTPIRAITHPRTNVKEIASVSNTEEFESLLGLARPKQVVAIWFHASWCRKCKYIGTRLKRLDEHLPAYLTNNLVVVSVDVNQVAQVPQRQKIKDLPTIQFFVDGGVVGSYVANDRGEAFYANMEKHLRAALGEDVE</sequence>
<organism evidence="2 3">
    <name type="scientific">Ectocarpus siliculosus</name>
    <name type="common">Brown alga</name>
    <name type="synonym">Conferva siliculosa</name>
    <dbReference type="NCBI Taxonomy" id="2880"/>
    <lineage>
        <taxon>Eukaryota</taxon>
        <taxon>Sar</taxon>
        <taxon>Stramenopiles</taxon>
        <taxon>Ochrophyta</taxon>
        <taxon>PX clade</taxon>
        <taxon>Phaeophyceae</taxon>
        <taxon>Ectocarpales</taxon>
        <taxon>Ectocarpaceae</taxon>
        <taxon>Ectocarpus</taxon>
    </lineage>
</organism>
<dbReference type="InterPro" id="IPR036249">
    <property type="entry name" value="Thioredoxin-like_sf"/>
</dbReference>
<dbReference type="InParanoid" id="D8LN15"/>
<keyword evidence="3" id="KW-1185">Reference proteome</keyword>
<dbReference type="PROSITE" id="PS51352">
    <property type="entry name" value="THIOREDOXIN_2"/>
    <property type="match status" value="1"/>
</dbReference>
<dbReference type="PANTHER" id="PTHR10438">
    <property type="entry name" value="THIOREDOXIN"/>
    <property type="match status" value="1"/>
</dbReference>
<dbReference type="SUPFAM" id="SSF52833">
    <property type="entry name" value="Thioredoxin-like"/>
    <property type="match status" value="1"/>
</dbReference>
<dbReference type="EMBL" id="FN649760">
    <property type="protein sequence ID" value="CBN76256.1"/>
    <property type="molecule type" value="Genomic_DNA"/>
</dbReference>
<protein>
    <submittedName>
        <fullName evidence="2">Thioredoxin-like 5</fullName>
    </submittedName>
</protein>
<dbReference type="STRING" id="2880.D8LN15"/>
<accession>D8LN15</accession>
<dbReference type="OrthoDB" id="10263751at2759"/>
<dbReference type="Gene3D" id="3.40.30.10">
    <property type="entry name" value="Glutaredoxin"/>
    <property type="match status" value="1"/>
</dbReference>
<proteinExistence type="predicted"/>
<evidence type="ECO:0000259" key="1">
    <source>
        <dbReference type="PROSITE" id="PS51352"/>
    </source>
</evidence>
<dbReference type="PANTHER" id="PTHR10438:SF468">
    <property type="entry name" value="THIOREDOXIN-1-RELATED"/>
    <property type="match status" value="1"/>
</dbReference>
<feature type="domain" description="Thioredoxin" evidence="1">
    <location>
        <begin position="12"/>
        <end position="146"/>
    </location>
</feature>
<evidence type="ECO:0000313" key="2">
    <source>
        <dbReference type="EMBL" id="CBN76256.1"/>
    </source>
</evidence>
<name>D8LN15_ECTSI</name>